<dbReference type="Pfam" id="PF02660">
    <property type="entry name" value="G3P_acyltransf"/>
    <property type="match status" value="1"/>
</dbReference>
<evidence type="ECO:0000256" key="7">
    <source>
        <dbReference type="ARBA" id="ARBA00023136"/>
    </source>
</evidence>
<keyword evidence="7 10" id="KW-0472">Membrane</keyword>
<sequence length="210" mass="22960">MTLLLIAGAYLIGSVPAALLAGFIITGKDIRKEGSGNAGATNVFRILGAKAALPVALFDFSKAFFPVFYSQWLSGFFGIQWDNQLLLKLLILSAVILGHVFPIWSGFKGGKAVASGAGGVSALFPPALPACLILFLIIAFLTGYVSVASLTAAWFLPIFYRIFTWLAGYHYSPELQVFFIATAIVITVLHRKNIVRLMRGEENRFRRKRD</sequence>
<keyword evidence="5 10" id="KW-1133">Transmembrane helix</keyword>
<dbReference type="EMBL" id="JACHGJ010000006">
    <property type="protein sequence ID" value="MBB6481436.1"/>
    <property type="molecule type" value="Genomic_DNA"/>
</dbReference>
<gene>
    <name evidence="10" type="primary">plsY</name>
    <name evidence="11" type="ORF">HNR50_003116</name>
</gene>
<dbReference type="SMART" id="SM01207">
    <property type="entry name" value="G3P_acyltransf"/>
    <property type="match status" value="1"/>
</dbReference>
<keyword evidence="2 10" id="KW-0444">Lipid biosynthesis</keyword>
<dbReference type="EC" id="2.3.1.275" evidence="10"/>
<evidence type="ECO:0000256" key="4">
    <source>
        <dbReference type="ARBA" id="ARBA00022692"/>
    </source>
</evidence>
<keyword evidence="3 10" id="KW-0808">Transferase</keyword>
<dbReference type="InterPro" id="IPR003811">
    <property type="entry name" value="G3P_acylTferase_PlsY"/>
</dbReference>
<feature type="transmembrane region" description="Helical" evidence="10">
    <location>
        <begin position="127"/>
        <end position="145"/>
    </location>
</feature>
<dbReference type="PANTHER" id="PTHR30309">
    <property type="entry name" value="INNER MEMBRANE PROTEIN YGIH"/>
    <property type="match status" value="1"/>
</dbReference>
<keyword evidence="1 10" id="KW-1003">Cell membrane</keyword>
<keyword evidence="6 10" id="KW-0443">Lipid metabolism</keyword>
<evidence type="ECO:0000256" key="10">
    <source>
        <dbReference type="HAMAP-Rule" id="MF_01043"/>
    </source>
</evidence>
<proteinExistence type="inferred from homology"/>
<comment type="pathway">
    <text evidence="10">Lipid metabolism; phospholipid metabolism.</text>
</comment>
<comment type="caution">
    <text evidence="11">The sequence shown here is derived from an EMBL/GenBank/DDBJ whole genome shotgun (WGS) entry which is preliminary data.</text>
</comment>
<evidence type="ECO:0000256" key="1">
    <source>
        <dbReference type="ARBA" id="ARBA00022475"/>
    </source>
</evidence>
<evidence type="ECO:0000313" key="12">
    <source>
        <dbReference type="Proteomes" id="UP000587760"/>
    </source>
</evidence>
<evidence type="ECO:0000256" key="6">
    <source>
        <dbReference type="ARBA" id="ARBA00023098"/>
    </source>
</evidence>
<organism evidence="11 12">
    <name type="scientific">Spirochaeta isovalerica</name>
    <dbReference type="NCBI Taxonomy" id="150"/>
    <lineage>
        <taxon>Bacteria</taxon>
        <taxon>Pseudomonadati</taxon>
        <taxon>Spirochaetota</taxon>
        <taxon>Spirochaetia</taxon>
        <taxon>Spirochaetales</taxon>
        <taxon>Spirochaetaceae</taxon>
        <taxon>Spirochaeta</taxon>
    </lineage>
</organism>
<dbReference type="GO" id="GO:0008654">
    <property type="term" value="P:phospholipid biosynthetic process"/>
    <property type="evidence" value="ECO:0007669"/>
    <property type="project" value="UniProtKB-UniRule"/>
</dbReference>
<comment type="subunit">
    <text evidence="10">Probably interacts with PlsX.</text>
</comment>
<dbReference type="UniPathway" id="UPA00085"/>
<dbReference type="GO" id="GO:0005886">
    <property type="term" value="C:plasma membrane"/>
    <property type="evidence" value="ECO:0007669"/>
    <property type="project" value="UniProtKB-SubCell"/>
</dbReference>
<evidence type="ECO:0000313" key="11">
    <source>
        <dbReference type="EMBL" id="MBB6481436.1"/>
    </source>
</evidence>
<dbReference type="AlphaFoldDB" id="A0A841RCP1"/>
<reference evidence="11 12" key="1">
    <citation type="submission" date="2020-08" db="EMBL/GenBank/DDBJ databases">
        <title>Genomic Encyclopedia of Type Strains, Phase IV (KMG-IV): sequencing the most valuable type-strain genomes for metagenomic binning, comparative biology and taxonomic classification.</title>
        <authorList>
            <person name="Goeker M."/>
        </authorList>
    </citation>
    <scope>NUCLEOTIDE SEQUENCE [LARGE SCALE GENOMIC DNA]</scope>
    <source>
        <strain evidence="11 12">DSM 2461</strain>
    </source>
</reference>
<accession>A0A841RCP1</accession>
<keyword evidence="4 10" id="KW-0812">Transmembrane</keyword>
<comment type="subcellular location">
    <subcellularLocation>
        <location evidence="10">Cell membrane</location>
        <topology evidence="10">Multi-pass membrane protein</topology>
    </subcellularLocation>
</comment>
<feature type="transmembrane region" description="Helical" evidence="10">
    <location>
        <begin position="152"/>
        <end position="171"/>
    </location>
</feature>
<keyword evidence="8 10" id="KW-0594">Phospholipid biosynthesis</keyword>
<dbReference type="RefSeq" id="WP_184747683.1">
    <property type="nucleotide sequence ID" value="NZ_JACHGJ010000006.1"/>
</dbReference>
<comment type="function">
    <text evidence="10">Catalyzes the transfer of an acyl group from acyl-phosphate (acyl-PO(4)) to glycerol-3-phosphate (G3P) to form lysophosphatidic acid (LPA). This enzyme utilizes acyl-phosphate as fatty acyl donor, but not acyl-CoA or acyl-ACP.</text>
</comment>
<name>A0A841RCP1_9SPIO</name>
<dbReference type="Proteomes" id="UP000587760">
    <property type="component" value="Unassembled WGS sequence"/>
</dbReference>
<comment type="similarity">
    <text evidence="10">Belongs to the PlsY family.</text>
</comment>
<dbReference type="PANTHER" id="PTHR30309:SF0">
    <property type="entry name" value="GLYCEROL-3-PHOSPHATE ACYLTRANSFERASE-RELATED"/>
    <property type="match status" value="1"/>
</dbReference>
<feature type="transmembrane region" description="Helical" evidence="10">
    <location>
        <begin position="6"/>
        <end position="25"/>
    </location>
</feature>
<keyword evidence="11" id="KW-0012">Acyltransferase</keyword>
<keyword evidence="9 10" id="KW-1208">Phospholipid metabolism</keyword>
<dbReference type="HAMAP" id="MF_01043">
    <property type="entry name" value="PlsY"/>
    <property type="match status" value="1"/>
</dbReference>
<comment type="catalytic activity">
    <reaction evidence="10">
        <text>an acyl phosphate + sn-glycerol 3-phosphate = a 1-acyl-sn-glycero-3-phosphate + phosphate</text>
        <dbReference type="Rhea" id="RHEA:34075"/>
        <dbReference type="ChEBI" id="CHEBI:43474"/>
        <dbReference type="ChEBI" id="CHEBI:57597"/>
        <dbReference type="ChEBI" id="CHEBI:57970"/>
        <dbReference type="ChEBI" id="CHEBI:59918"/>
        <dbReference type="EC" id="2.3.1.275"/>
    </reaction>
</comment>
<evidence type="ECO:0000256" key="5">
    <source>
        <dbReference type="ARBA" id="ARBA00022989"/>
    </source>
</evidence>
<dbReference type="NCBIfam" id="TIGR00023">
    <property type="entry name" value="glycerol-3-phosphate 1-O-acyltransferase PlsY"/>
    <property type="match status" value="1"/>
</dbReference>
<evidence type="ECO:0000256" key="8">
    <source>
        <dbReference type="ARBA" id="ARBA00023209"/>
    </source>
</evidence>
<protein>
    <recommendedName>
        <fullName evidence="10">Glycerol-3-phosphate acyltransferase</fullName>
    </recommendedName>
    <alternativeName>
        <fullName evidence="10">Acyl-PO4 G3P acyltransferase</fullName>
    </alternativeName>
    <alternativeName>
        <fullName evidence="10">Acyl-phosphate--glycerol-3-phosphate acyltransferase</fullName>
    </alternativeName>
    <alternativeName>
        <fullName evidence="10">G3P acyltransferase</fullName>
        <shortName evidence="10">GPAT</shortName>
        <ecNumber evidence="10">2.3.1.275</ecNumber>
    </alternativeName>
    <alternativeName>
        <fullName evidence="10">Lysophosphatidic acid synthase</fullName>
        <shortName evidence="10">LPA synthase</shortName>
    </alternativeName>
</protein>
<keyword evidence="12" id="KW-1185">Reference proteome</keyword>
<evidence type="ECO:0000256" key="3">
    <source>
        <dbReference type="ARBA" id="ARBA00022679"/>
    </source>
</evidence>
<feature type="transmembrane region" description="Helical" evidence="10">
    <location>
        <begin position="85"/>
        <end position="107"/>
    </location>
</feature>
<dbReference type="GO" id="GO:0043772">
    <property type="term" value="F:acyl-phosphate glycerol-3-phosphate acyltransferase activity"/>
    <property type="evidence" value="ECO:0007669"/>
    <property type="project" value="UniProtKB-UniRule"/>
</dbReference>
<evidence type="ECO:0000256" key="9">
    <source>
        <dbReference type="ARBA" id="ARBA00023264"/>
    </source>
</evidence>
<feature type="transmembrane region" description="Helical" evidence="10">
    <location>
        <begin position="177"/>
        <end position="198"/>
    </location>
</feature>
<evidence type="ECO:0000256" key="2">
    <source>
        <dbReference type="ARBA" id="ARBA00022516"/>
    </source>
</evidence>